<evidence type="ECO:0000313" key="2">
    <source>
        <dbReference type="Proteomes" id="UP001159427"/>
    </source>
</evidence>
<organism evidence="1 2">
    <name type="scientific">Porites evermanni</name>
    <dbReference type="NCBI Taxonomy" id="104178"/>
    <lineage>
        <taxon>Eukaryota</taxon>
        <taxon>Metazoa</taxon>
        <taxon>Cnidaria</taxon>
        <taxon>Anthozoa</taxon>
        <taxon>Hexacorallia</taxon>
        <taxon>Scleractinia</taxon>
        <taxon>Fungiina</taxon>
        <taxon>Poritidae</taxon>
        <taxon>Porites</taxon>
    </lineage>
</organism>
<dbReference type="EMBL" id="CALNXI010000809">
    <property type="protein sequence ID" value="CAH3140985.1"/>
    <property type="molecule type" value="Genomic_DNA"/>
</dbReference>
<protein>
    <submittedName>
        <fullName evidence="1">Uncharacterized protein</fullName>
    </submittedName>
</protein>
<dbReference type="Proteomes" id="UP001159427">
    <property type="component" value="Unassembled WGS sequence"/>
</dbReference>
<comment type="caution">
    <text evidence="1">The sequence shown here is derived from an EMBL/GenBank/DDBJ whole genome shotgun (WGS) entry which is preliminary data.</text>
</comment>
<gene>
    <name evidence="1" type="ORF">PEVE_00041952</name>
</gene>
<feature type="non-terminal residue" evidence="1">
    <location>
        <position position="1"/>
    </location>
</feature>
<keyword evidence="2" id="KW-1185">Reference proteome</keyword>
<proteinExistence type="predicted"/>
<accession>A0ABN8PFK4</accession>
<evidence type="ECO:0000313" key="1">
    <source>
        <dbReference type="EMBL" id="CAH3140985.1"/>
    </source>
</evidence>
<sequence length="150" mass="17175">PSKQRAKGSEFFSFTIQEEVQKIEALCFSPKKHKGNVVSRVESGLPCKLTKFSFHKTEDNVNWVNTATQINDALEATLDFCREANDNKTPVANTKDVDNIQVIKVSQFMAWLFLEITRQNLSLTKLILSKRKDPCARIRNYADHNLEQTN</sequence>
<reference evidence="1 2" key="1">
    <citation type="submission" date="2022-05" db="EMBL/GenBank/DDBJ databases">
        <authorList>
            <consortium name="Genoscope - CEA"/>
            <person name="William W."/>
        </authorList>
    </citation>
    <scope>NUCLEOTIDE SEQUENCE [LARGE SCALE GENOMIC DNA]</scope>
</reference>
<name>A0ABN8PFK4_9CNID</name>